<feature type="compositionally biased region" description="Basic residues" evidence="1">
    <location>
        <begin position="90"/>
        <end position="103"/>
    </location>
</feature>
<organism evidence="3 4">
    <name type="scientific">Debaryomyces fabryi</name>
    <dbReference type="NCBI Taxonomy" id="58627"/>
    <lineage>
        <taxon>Eukaryota</taxon>
        <taxon>Fungi</taxon>
        <taxon>Dikarya</taxon>
        <taxon>Ascomycota</taxon>
        <taxon>Saccharomycotina</taxon>
        <taxon>Pichiomycetes</taxon>
        <taxon>Debaryomycetaceae</taxon>
        <taxon>Debaryomyces</taxon>
    </lineage>
</organism>
<reference evidence="3 4" key="1">
    <citation type="submission" date="2015-11" db="EMBL/GenBank/DDBJ databases">
        <title>The genome of Debaryomyces fabryi.</title>
        <authorList>
            <person name="Tafer H."/>
            <person name="Lopandic K."/>
        </authorList>
    </citation>
    <scope>NUCLEOTIDE SEQUENCE [LARGE SCALE GENOMIC DNA]</scope>
    <source>
        <strain evidence="3 4">CBS 789</strain>
    </source>
</reference>
<comment type="caution">
    <text evidence="3">The sequence shown here is derived from an EMBL/GenBank/DDBJ whole genome shotgun (WGS) entry which is preliminary data.</text>
</comment>
<evidence type="ECO:0000256" key="1">
    <source>
        <dbReference type="SAM" id="MobiDB-lite"/>
    </source>
</evidence>
<dbReference type="InterPro" id="IPR029071">
    <property type="entry name" value="Ubiquitin-like_domsf"/>
</dbReference>
<feature type="domain" description="Rad60/SUMO-like" evidence="2">
    <location>
        <begin position="403"/>
        <end position="476"/>
    </location>
</feature>
<dbReference type="GeneID" id="26842360"/>
<dbReference type="Proteomes" id="UP000054251">
    <property type="component" value="Unassembled WGS sequence"/>
</dbReference>
<dbReference type="Pfam" id="PF11976">
    <property type="entry name" value="Rad60-SLD"/>
    <property type="match status" value="1"/>
</dbReference>
<dbReference type="OrthoDB" id="3365399at2759"/>
<evidence type="ECO:0000259" key="2">
    <source>
        <dbReference type="Pfam" id="PF11976"/>
    </source>
</evidence>
<feature type="region of interest" description="Disordered" evidence="1">
    <location>
        <begin position="201"/>
        <end position="221"/>
    </location>
</feature>
<feature type="region of interest" description="Disordered" evidence="1">
    <location>
        <begin position="138"/>
        <end position="161"/>
    </location>
</feature>
<keyword evidence="4" id="KW-1185">Reference proteome</keyword>
<sequence length="476" mass="54070">MQSDTADCTSEYYTSNEILEGNSSPSYIEVISADENHAEEVQNAAIGRSSQIKQEAKKEVKQDRSPKESTRKRKEDILDDFFALGEPSIKKKKKKSKKSKHAHKEATDAESMIETSLKIQQISDSIGDNGSSEVEEVIISSTKTPNRKEEPLSNRIGSVTPPPVFDKEALLAKHMKLERLSEANSFDLEEDDDDDLEILKRSSYRRSHTPSGSQGGYQFTDENESKRNYILKVTSKLVDGTDINSTFRTKGTNRFSKTLDTITLYFLMVQGVKYTSDDVSLIWIDGRMEIKPFFKPSTLRVQPETPTGLKKTPNTSAYLYCLLIPKTNLDNFTNIYPEFETSASSLKKITDLEDEIEQIDEQDQEPDDTSILEANDVSSRPIVIDLDEEEEEEERNSENYFVIGLKGKDNKRIEVQVSPVTQIRKLLQYFLKTKGMLESEVNMKNVKLIFDDEELNLDGIVGDTELEEDFEVQVVI</sequence>
<dbReference type="RefSeq" id="XP_015464982.1">
    <property type="nucleotide sequence ID" value="XM_015614180.1"/>
</dbReference>
<evidence type="ECO:0000313" key="3">
    <source>
        <dbReference type="EMBL" id="KRZ98879.1"/>
    </source>
</evidence>
<proteinExistence type="predicted"/>
<gene>
    <name evidence="3" type="ORF">AC631_05351</name>
</gene>
<dbReference type="AlphaFoldDB" id="A0A0V1PRT2"/>
<dbReference type="Gene3D" id="3.10.20.90">
    <property type="entry name" value="Phosphatidylinositol 3-kinase Catalytic Subunit, Chain A, domain 1"/>
    <property type="match status" value="1"/>
</dbReference>
<accession>A0A0V1PRT2</accession>
<name>A0A0V1PRT2_9ASCO</name>
<dbReference type="InterPro" id="IPR022617">
    <property type="entry name" value="Rad60/SUMO-like_dom"/>
</dbReference>
<feature type="region of interest" description="Disordered" evidence="1">
    <location>
        <begin position="45"/>
        <end position="76"/>
    </location>
</feature>
<evidence type="ECO:0000313" key="4">
    <source>
        <dbReference type="Proteomes" id="UP000054251"/>
    </source>
</evidence>
<protein>
    <recommendedName>
        <fullName evidence="2">Rad60/SUMO-like domain-containing protein</fullName>
    </recommendedName>
</protein>
<dbReference type="EMBL" id="LMYN01000197">
    <property type="protein sequence ID" value="KRZ98879.1"/>
    <property type="molecule type" value="Genomic_DNA"/>
</dbReference>
<dbReference type="SUPFAM" id="SSF54236">
    <property type="entry name" value="Ubiquitin-like"/>
    <property type="match status" value="1"/>
</dbReference>
<feature type="region of interest" description="Disordered" evidence="1">
    <location>
        <begin position="89"/>
        <end position="112"/>
    </location>
</feature>
<feature type="compositionally biased region" description="Basic and acidic residues" evidence="1">
    <location>
        <begin position="54"/>
        <end position="76"/>
    </location>
</feature>